<dbReference type="GO" id="GO:0003887">
    <property type="term" value="F:DNA-directed DNA polymerase activity"/>
    <property type="evidence" value="ECO:0007669"/>
    <property type="project" value="InterPro"/>
</dbReference>
<keyword evidence="1" id="KW-0235">DNA replication</keyword>
<dbReference type="Pfam" id="PF00476">
    <property type="entry name" value="DNA_pol_A"/>
    <property type="match status" value="1"/>
</dbReference>
<dbReference type="AlphaFoldDB" id="A0A0F9IGX5"/>
<dbReference type="PANTHER" id="PTHR10133">
    <property type="entry name" value="DNA POLYMERASE I"/>
    <property type="match status" value="1"/>
</dbReference>
<dbReference type="GO" id="GO:0006302">
    <property type="term" value="P:double-strand break repair"/>
    <property type="evidence" value="ECO:0007669"/>
    <property type="project" value="TreeGrafter"/>
</dbReference>
<dbReference type="GO" id="GO:0006261">
    <property type="term" value="P:DNA-templated DNA replication"/>
    <property type="evidence" value="ECO:0007669"/>
    <property type="project" value="InterPro"/>
</dbReference>
<dbReference type="InterPro" id="IPR001098">
    <property type="entry name" value="DNA-dir_DNA_pol_A_palm_dom"/>
</dbReference>
<protein>
    <recommendedName>
        <fullName evidence="2">DNA-directed DNA polymerase family A palm domain-containing protein</fullName>
    </recommendedName>
</protein>
<feature type="non-terminal residue" evidence="3">
    <location>
        <position position="1"/>
    </location>
</feature>
<dbReference type="SUPFAM" id="SSF56672">
    <property type="entry name" value="DNA/RNA polymerases"/>
    <property type="match status" value="1"/>
</dbReference>
<evidence type="ECO:0000256" key="1">
    <source>
        <dbReference type="ARBA" id="ARBA00022705"/>
    </source>
</evidence>
<dbReference type="PANTHER" id="PTHR10133:SF27">
    <property type="entry name" value="DNA POLYMERASE NU"/>
    <property type="match status" value="1"/>
</dbReference>
<sequence>NKDSSYELVPKDVLAQYQAIDTSNTAQIRPIYRERIRQDPALESLYTETLLPASEMLIQVEENGICTDPKRLDENEVFFADMKADIGQQINDMVGYSINPGSPKQVKELLFRRMKFRNRKKGSTAAPILERLQKETEHPIFALILKHRKAVKMYGTYVKGLKRHVHPDTNRVHPTFLVHGTRTGRLSARDPNSENMPRLPQVRGTFIAGEGMELVEVDLKQAELCSLAALSGDPTLVEIYNTGGDIHTDLANELFPGWDERKANPETYQDAYEERVKCKNVNFGITYGITEFGLQGQIGGPIEDSRDMLEGWALKYPVASEFINKCRMAPIRNQIITTCFGRKKRVGLVSRENVRFLQNEAANFPHQSIASDITLHAAIRTWRQLLTWNVRIVNLIHDSLLLEVPLTGDPGMHRHQYAGDLRRLVIQLVAREMRQVPIDWGITRVPFMADAEYGHRWGSLQEYKGDMYEA</sequence>
<dbReference type="Gene3D" id="1.20.1060.10">
    <property type="entry name" value="Taq DNA Polymerase, Chain T, domain 4"/>
    <property type="match status" value="1"/>
</dbReference>
<dbReference type="GO" id="GO:0003677">
    <property type="term" value="F:DNA binding"/>
    <property type="evidence" value="ECO:0007669"/>
    <property type="project" value="InterPro"/>
</dbReference>
<proteinExistence type="predicted"/>
<dbReference type="SMART" id="SM00482">
    <property type="entry name" value="POLAc"/>
    <property type="match status" value="1"/>
</dbReference>
<evidence type="ECO:0000313" key="3">
    <source>
        <dbReference type="EMBL" id="KKL93030.1"/>
    </source>
</evidence>
<name>A0A0F9IGX5_9ZZZZ</name>
<comment type="caution">
    <text evidence="3">The sequence shown here is derived from an EMBL/GenBank/DDBJ whole genome shotgun (WGS) entry which is preliminary data.</text>
</comment>
<evidence type="ECO:0000259" key="2">
    <source>
        <dbReference type="SMART" id="SM00482"/>
    </source>
</evidence>
<dbReference type="InterPro" id="IPR002298">
    <property type="entry name" value="DNA_polymerase_A"/>
</dbReference>
<dbReference type="Gene3D" id="1.10.150.20">
    <property type="entry name" value="5' to 3' exonuclease, C-terminal subdomain"/>
    <property type="match status" value="1"/>
</dbReference>
<dbReference type="PRINTS" id="PR00868">
    <property type="entry name" value="DNAPOLI"/>
</dbReference>
<dbReference type="InterPro" id="IPR043502">
    <property type="entry name" value="DNA/RNA_pol_sf"/>
</dbReference>
<organism evidence="3">
    <name type="scientific">marine sediment metagenome</name>
    <dbReference type="NCBI Taxonomy" id="412755"/>
    <lineage>
        <taxon>unclassified sequences</taxon>
        <taxon>metagenomes</taxon>
        <taxon>ecological metagenomes</taxon>
    </lineage>
</organism>
<gene>
    <name evidence="3" type="ORF">LCGC14_1878720</name>
</gene>
<reference evidence="3" key="1">
    <citation type="journal article" date="2015" name="Nature">
        <title>Complex archaea that bridge the gap between prokaryotes and eukaryotes.</title>
        <authorList>
            <person name="Spang A."/>
            <person name="Saw J.H."/>
            <person name="Jorgensen S.L."/>
            <person name="Zaremba-Niedzwiedzka K."/>
            <person name="Martijn J."/>
            <person name="Lind A.E."/>
            <person name="van Eijk R."/>
            <person name="Schleper C."/>
            <person name="Guy L."/>
            <person name="Ettema T.J."/>
        </authorList>
    </citation>
    <scope>NUCLEOTIDE SEQUENCE</scope>
</reference>
<dbReference type="EMBL" id="LAZR01019304">
    <property type="protein sequence ID" value="KKL93030.1"/>
    <property type="molecule type" value="Genomic_DNA"/>
</dbReference>
<feature type="domain" description="DNA-directed DNA polymerase family A palm" evidence="2">
    <location>
        <begin position="201"/>
        <end position="408"/>
    </location>
</feature>
<dbReference type="Gene3D" id="3.30.70.370">
    <property type="match status" value="1"/>
</dbReference>
<accession>A0A0F9IGX5</accession>